<name>A0A5N5FB22_9ROSA</name>
<comment type="caution">
    <text evidence="1">The sequence shown here is derived from an EMBL/GenBank/DDBJ whole genome shotgun (WGS) entry which is preliminary data.</text>
</comment>
<dbReference type="Proteomes" id="UP000327157">
    <property type="component" value="Chromosome 13"/>
</dbReference>
<dbReference type="AlphaFoldDB" id="A0A5N5FB22"/>
<protein>
    <submittedName>
        <fullName evidence="1">Uncharacterized protein</fullName>
    </submittedName>
</protein>
<evidence type="ECO:0000313" key="2">
    <source>
        <dbReference type="Proteomes" id="UP000327157"/>
    </source>
</evidence>
<reference evidence="1 2" key="1">
    <citation type="submission" date="2019-09" db="EMBL/GenBank/DDBJ databases">
        <authorList>
            <person name="Ou C."/>
        </authorList>
    </citation>
    <scope>NUCLEOTIDE SEQUENCE [LARGE SCALE GENOMIC DNA]</scope>
    <source>
        <strain evidence="1">S2</strain>
        <tissue evidence="1">Leaf</tissue>
    </source>
</reference>
<reference evidence="1 2" key="3">
    <citation type="submission" date="2019-11" db="EMBL/GenBank/DDBJ databases">
        <title>A de novo genome assembly of a pear dwarfing rootstock.</title>
        <authorList>
            <person name="Wang F."/>
            <person name="Wang J."/>
            <person name="Li S."/>
            <person name="Zhang Y."/>
            <person name="Fang M."/>
            <person name="Ma L."/>
            <person name="Zhao Y."/>
            <person name="Jiang S."/>
        </authorList>
    </citation>
    <scope>NUCLEOTIDE SEQUENCE [LARGE SCALE GENOMIC DNA]</scope>
    <source>
        <strain evidence="1">S2</strain>
        <tissue evidence="1">Leaf</tissue>
    </source>
</reference>
<sequence length="169" mass="19504">MHDKPYNPSHYGVKCRPYFLTSEWKGTTCPEYVTGISDHFPREHNHFPRSTRDLNKNIINKTRRKNSTSGLSATAAETLQCYPGYTNQDIIGDNSTFRRSFDAIIAQLWENKDLKAFPIFPSGVRYIPGKIRDKATFTIFLQNFSEDKSTQKLACKTDDVFPKRRMIVS</sequence>
<evidence type="ECO:0000313" key="1">
    <source>
        <dbReference type="EMBL" id="KAB2600286.1"/>
    </source>
</evidence>
<organism evidence="1 2">
    <name type="scientific">Pyrus ussuriensis x Pyrus communis</name>
    <dbReference type="NCBI Taxonomy" id="2448454"/>
    <lineage>
        <taxon>Eukaryota</taxon>
        <taxon>Viridiplantae</taxon>
        <taxon>Streptophyta</taxon>
        <taxon>Embryophyta</taxon>
        <taxon>Tracheophyta</taxon>
        <taxon>Spermatophyta</taxon>
        <taxon>Magnoliopsida</taxon>
        <taxon>eudicotyledons</taxon>
        <taxon>Gunneridae</taxon>
        <taxon>Pentapetalae</taxon>
        <taxon>rosids</taxon>
        <taxon>fabids</taxon>
        <taxon>Rosales</taxon>
        <taxon>Rosaceae</taxon>
        <taxon>Amygdaloideae</taxon>
        <taxon>Maleae</taxon>
        <taxon>Pyrus</taxon>
    </lineage>
</organism>
<gene>
    <name evidence="1" type="ORF">D8674_010557</name>
</gene>
<accession>A0A5N5FB22</accession>
<reference evidence="2" key="2">
    <citation type="submission" date="2019-10" db="EMBL/GenBank/DDBJ databases">
        <title>A de novo genome assembly of a pear dwarfing rootstock.</title>
        <authorList>
            <person name="Wang F."/>
            <person name="Wang J."/>
            <person name="Li S."/>
            <person name="Zhang Y."/>
            <person name="Fang M."/>
            <person name="Ma L."/>
            <person name="Zhao Y."/>
            <person name="Jiang S."/>
        </authorList>
    </citation>
    <scope>NUCLEOTIDE SEQUENCE [LARGE SCALE GENOMIC DNA]</scope>
</reference>
<proteinExistence type="predicted"/>
<dbReference type="EMBL" id="SMOL01000753">
    <property type="protein sequence ID" value="KAB2600286.1"/>
    <property type="molecule type" value="Genomic_DNA"/>
</dbReference>
<keyword evidence="2" id="KW-1185">Reference proteome</keyword>